<comment type="function">
    <text evidence="1">Catalyzes the specific phosphorylation of 1,6-anhydro-N-acetylmuramic acid (anhMurNAc) with the simultaneous cleavage of the 1,6-anhydro ring, generating MurNAc-6-P. Is required for the utilization of anhMurNAc either imported from the medium or derived from its own cell wall murein, and thus plays a role in cell wall recycling.</text>
</comment>
<feature type="binding site" evidence="1">
    <location>
        <begin position="11"/>
        <end position="18"/>
    </location>
    <ligand>
        <name>ATP</name>
        <dbReference type="ChEBI" id="CHEBI:30616"/>
    </ligand>
</feature>
<dbReference type="GO" id="GO:0006040">
    <property type="term" value="P:amino sugar metabolic process"/>
    <property type="evidence" value="ECO:0007669"/>
    <property type="project" value="InterPro"/>
</dbReference>
<comment type="similarity">
    <text evidence="1">Belongs to the anhydro-N-acetylmuramic acid kinase family.</text>
</comment>
<dbReference type="CDD" id="cd24050">
    <property type="entry name" value="ASKHA_NBD_ANMK"/>
    <property type="match status" value="1"/>
</dbReference>
<dbReference type="KEGG" id="mrk:FIT61_00240"/>
<keyword evidence="1 2" id="KW-0808">Transferase</keyword>
<dbReference type="AlphaFoldDB" id="A0AAE6FTU1"/>
<keyword evidence="1" id="KW-0119">Carbohydrate metabolism</keyword>
<dbReference type="SUPFAM" id="SSF53067">
    <property type="entry name" value="Actin-like ATPase domain"/>
    <property type="match status" value="1"/>
</dbReference>
<dbReference type="Proteomes" id="UP000312102">
    <property type="component" value="Chromosome"/>
</dbReference>
<dbReference type="HAMAP" id="MF_01270">
    <property type="entry name" value="AnhMurNAc_kinase"/>
    <property type="match status" value="1"/>
</dbReference>
<evidence type="ECO:0000256" key="1">
    <source>
        <dbReference type="HAMAP-Rule" id="MF_01270"/>
    </source>
</evidence>
<dbReference type="GO" id="GO:0016301">
    <property type="term" value="F:kinase activity"/>
    <property type="evidence" value="ECO:0007669"/>
    <property type="project" value="UniProtKB-KW"/>
</dbReference>
<dbReference type="InterPro" id="IPR005338">
    <property type="entry name" value="Anhydro_N_Ac-Mur_kinase"/>
</dbReference>
<name>A0AAE6FTU1_9PROT</name>
<keyword evidence="1 2" id="KW-0418">Kinase</keyword>
<dbReference type="PANTHER" id="PTHR30605">
    <property type="entry name" value="ANHYDRO-N-ACETYLMURAMIC ACID KINASE"/>
    <property type="match status" value="1"/>
</dbReference>
<proteinExistence type="inferred from homology"/>
<organism evidence="2 3">
    <name type="scientific">Candidatus Methylopumilus rimovensis</name>
    <dbReference type="NCBI Taxonomy" id="2588535"/>
    <lineage>
        <taxon>Bacteria</taxon>
        <taxon>Pseudomonadati</taxon>
        <taxon>Pseudomonadota</taxon>
        <taxon>Betaproteobacteria</taxon>
        <taxon>Nitrosomonadales</taxon>
        <taxon>Methylophilaceae</taxon>
        <taxon>Candidatus Methylopumilus</taxon>
    </lineage>
</organism>
<comment type="pathway">
    <text evidence="1">Amino-sugar metabolism; 1,6-anhydro-N-acetylmuramate degradation.</text>
</comment>
<dbReference type="Gene3D" id="3.30.420.40">
    <property type="match status" value="2"/>
</dbReference>
<reference evidence="2 3" key="1">
    <citation type="journal article" date="2019" name="ISME J.">
        <title>Evolution in action: habitat transition from sediment to the pelagial leads to genome streamlining in Methylophilaceae.</title>
        <authorList>
            <person name="Salcher M."/>
            <person name="Schaefle D."/>
            <person name="Kaspar M."/>
            <person name="Neuenschwander S.M."/>
            <person name="Ghai R."/>
        </authorList>
    </citation>
    <scope>NUCLEOTIDE SEQUENCE [LARGE SCALE GENOMIC DNA]</scope>
    <source>
        <strain evidence="2 3">MMS-RI-1</strain>
    </source>
</reference>
<comment type="pathway">
    <text evidence="1">Cell wall biogenesis; peptidoglycan recycling.</text>
</comment>
<dbReference type="GO" id="GO:0009254">
    <property type="term" value="P:peptidoglycan turnover"/>
    <property type="evidence" value="ECO:0007669"/>
    <property type="project" value="UniProtKB-UniRule"/>
</dbReference>
<sequence length="365" mass="39980">MNELFIGLMSGTSLDGMDAVLVNFGEKSQDIKIMGHSYVPYEDKLKMALLRLHSPNTNELEESLVIGNTVSKKAYEAIEALLKKTNIVSKDIRAIGFHGQTIRHQPQKGFTLQIGNPALLAELSNINVIADFRSRDVAASGQGAPLVPAFHQEIFSHPTTYRAILNIGGIANVTLLNPKATVSGFDTGPGNILLDHWSKTHRNQAFDENGVWAKEGKIIETLLGAFFKDAYFEKTAPKSTGRDHFNESWLNKHLQKSYSTQDIQRTLLELTALSIAKAIDTHAANITEIYLCGGGALNSFLVERLKALMPKIKIQPSDLLGIPTQYVEAAAFAWLAKQMLFSKPGNLPEVTGAKGLRILGALYPA</sequence>
<dbReference type="NCBIfam" id="NF007139">
    <property type="entry name" value="PRK09585.1-3"/>
    <property type="match status" value="1"/>
</dbReference>
<dbReference type="Pfam" id="PF03702">
    <property type="entry name" value="AnmK"/>
    <property type="match status" value="1"/>
</dbReference>
<dbReference type="PANTHER" id="PTHR30605:SF0">
    <property type="entry name" value="ANHYDRO-N-ACETYLMURAMIC ACID KINASE"/>
    <property type="match status" value="1"/>
</dbReference>
<dbReference type="RefSeq" id="WP_139874013.1">
    <property type="nucleotide sequence ID" value="NZ_CP040985.1"/>
</dbReference>
<evidence type="ECO:0000313" key="3">
    <source>
        <dbReference type="Proteomes" id="UP000312102"/>
    </source>
</evidence>
<dbReference type="EC" id="2.7.1.170" evidence="1"/>
<dbReference type="EMBL" id="CP040986">
    <property type="protein sequence ID" value="QDD14112.1"/>
    <property type="molecule type" value="Genomic_DNA"/>
</dbReference>
<keyword evidence="1" id="KW-0547">Nucleotide-binding</keyword>
<evidence type="ECO:0000313" key="2">
    <source>
        <dbReference type="EMBL" id="QDD14112.1"/>
    </source>
</evidence>
<dbReference type="GO" id="GO:0097175">
    <property type="term" value="P:1,6-anhydro-N-acetyl-beta-muramic acid catabolic process"/>
    <property type="evidence" value="ECO:0007669"/>
    <property type="project" value="UniProtKB-UniRule"/>
</dbReference>
<keyword evidence="1" id="KW-0067">ATP-binding</keyword>
<dbReference type="GO" id="GO:0016773">
    <property type="term" value="F:phosphotransferase activity, alcohol group as acceptor"/>
    <property type="evidence" value="ECO:0007669"/>
    <property type="project" value="UniProtKB-UniRule"/>
</dbReference>
<comment type="catalytic activity">
    <reaction evidence="1">
        <text>1,6-anhydro-N-acetyl-beta-muramate + ATP + H2O = N-acetyl-D-muramate 6-phosphate + ADP + H(+)</text>
        <dbReference type="Rhea" id="RHEA:24952"/>
        <dbReference type="ChEBI" id="CHEBI:15377"/>
        <dbReference type="ChEBI" id="CHEBI:15378"/>
        <dbReference type="ChEBI" id="CHEBI:30616"/>
        <dbReference type="ChEBI" id="CHEBI:58690"/>
        <dbReference type="ChEBI" id="CHEBI:58722"/>
        <dbReference type="ChEBI" id="CHEBI:456216"/>
        <dbReference type="EC" id="2.7.1.170"/>
    </reaction>
</comment>
<protein>
    <recommendedName>
        <fullName evidence="1">Anhydro-N-acetylmuramic acid kinase</fullName>
        <ecNumber evidence="1">2.7.1.170</ecNumber>
    </recommendedName>
    <alternativeName>
        <fullName evidence="1">AnhMurNAc kinase</fullName>
    </alternativeName>
</protein>
<keyword evidence="3" id="KW-1185">Reference proteome</keyword>
<dbReference type="InterPro" id="IPR043129">
    <property type="entry name" value="ATPase_NBD"/>
</dbReference>
<dbReference type="GO" id="GO:0005524">
    <property type="term" value="F:ATP binding"/>
    <property type="evidence" value="ECO:0007669"/>
    <property type="project" value="UniProtKB-UniRule"/>
</dbReference>
<accession>A0AAE6FTU1</accession>
<gene>
    <name evidence="1" type="primary">anmK</name>
    <name evidence="2" type="ORF">FIT61_00240</name>
</gene>